<feature type="signal peptide" evidence="1">
    <location>
        <begin position="1"/>
        <end position="18"/>
    </location>
</feature>
<name>A0ABY7E8X2_MYAAR</name>
<keyword evidence="3" id="KW-1185">Reference proteome</keyword>
<accession>A0ABY7E8X2</accession>
<sequence length="269" mass="29556">MAIVHIVLVVLCSVLVRGSTLDRIEEELDSRSSKRLDELLENVFERLEKRREPARETIVDLREGGVCHTNGGAAEVLTKPTGPASDEKQCNKQAVLKVAFDKLESCTCCAKFPECGRRMLRIDLELSSGPRSGFMFNIGDSKSNNGYAGDSNDQFNDAELDGSYPNIKAWASDKCKVKPLKTYANALVTNAVSHVTMYVSNEHVRVTNDNGLDEYLCHECLFALNGQPDSSRGGINEDIYVALNRVVAGGRIGVGVCSAKLSWVCPDWH</sequence>
<gene>
    <name evidence="2" type="ORF">MAR_020410</name>
</gene>
<evidence type="ECO:0000313" key="2">
    <source>
        <dbReference type="EMBL" id="WAR05041.1"/>
    </source>
</evidence>
<feature type="chain" id="PRO_5045661952" evidence="1">
    <location>
        <begin position="19"/>
        <end position="269"/>
    </location>
</feature>
<organism evidence="2 3">
    <name type="scientific">Mya arenaria</name>
    <name type="common">Soft-shell clam</name>
    <dbReference type="NCBI Taxonomy" id="6604"/>
    <lineage>
        <taxon>Eukaryota</taxon>
        <taxon>Metazoa</taxon>
        <taxon>Spiralia</taxon>
        <taxon>Lophotrochozoa</taxon>
        <taxon>Mollusca</taxon>
        <taxon>Bivalvia</taxon>
        <taxon>Autobranchia</taxon>
        <taxon>Heteroconchia</taxon>
        <taxon>Euheterodonta</taxon>
        <taxon>Imparidentia</taxon>
        <taxon>Neoheterodontei</taxon>
        <taxon>Myida</taxon>
        <taxon>Myoidea</taxon>
        <taxon>Myidae</taxon>
        <taxon>Mya</taxon>
    </lineage>
</organism>
<protein>
    <submittedName>
        <fullName evidence="2">Uncharacterized protein</fullName>
    </submittedName>
</protein>
<dbReference type="EMBL" id="CP111016">
    <property type="protein sequence ID" value="WAR05041.1"/>
    <property type="molecule type" value="Genomic_DNA"/>
</dbReference>
<keyword evidence="1" id="KW-0732">Signal</keyword>
<reference evidence="2" key="1">
    <citation type="submission" date="2022-11" db="EMBL/GenBank/DDBJ databases">
        <title>Centuries of genome instability and evolution in soft-shell clam transmissible cancer (bioRxiv).</title>
        <authorList>
            <person name="Hart S.F.M."/>
            <person name="Yonemitsu M.A."/>
            <person name="Giersch R.M."/>
            <person name="Beal B.F."/>
            <person name="Arriagada G."/>
            <person name="Davis B.W."/>
            <person name="Ostrander E.A."/>
            <person name="Goff S.P."/>
            <person name="Metzger M.J."/>
        </authorList>
    </citation>
    <scope>NUCLEOTIDE SEQUENCE</scope>
    <source>
        <strain evidence="2">MELC-2E11</strain>
        <tissue evidence="2">Siphon/mantle</tissue>
    </source>
</reference>
<evidence type="ECO:0000256" key="1">
    <source>
        <dbReference type="SAM" id="SignalP"/>
    </source>
</evidence>
<proteinExistence type="predicted"/>
<dbReference type="Proteomes" id="UP001164746">
    <property type="component" value="Chromosome 5"/>
</dbReference>
<evidence type="ECO:0000313" key="3">
    <source>
        <dbReference type="Proteomes" id="UP001164746"/>
    </source>
</evidence>